<gene>
    <name evidence="1" type="ORF">GCM10022255_042730</name>
</gene>
<reference evidence="2" key="1">
    <citation type="journal article" date="2019" name="Int. J. Syst. Evol. Microbiol.">
        <title>The Global Catalogue of Microorganisms (GCM) 10K type strain sequencing project: providing services to taxonomists for standard genome sequencing and annotation.</title>
        <authorList>
            <consortium name="The Broad Institute Genomics Platform"/>
            <consortium name="The Broad Institute Genome Sequencing Center for Infectious Disease"/>
            <person name="Wu L."/>
            <person name="Ma J."/>
        </authorList>
    </citation>
    <scope>NUCLEOTIDE SEQUENCE [LARGE SCALE GENOMIC DNA]</scope>
    <source>
        <strain evidence="2">JCM 17441</strain>
    </source>
</reference>
<dbReference type="Proteomes" id="UP001500620">
    <property type="component" value="Unassembled WGS sequence"/>
</dbReference>
<evidence type="ECO:0000313" key="1">
    <source>
        <dbReference type="EMBL" id="GAA4251173.1"/>
    </source>
</evidence>
<dbReference type="EMBL" id="BAABAT010000011">
    <property type="protein sequence ID" value="GAA4251173.1"/>
    <property type="molecule type" value="Genomic_DNA"/>
</dbReference>
<keyword evidence="2" id="KW-1185">Reference proteome</keyword>
<evidence type="ECO:0000313" key="2">
    <source>
        <dbReference type="Proteomes" id="UP001500620"/>
    </source>
</evidence>
<proteinExistence type="predicted"/>
<name>A0ABP8DAB4_9ACTN</name>
<comment type="caution">
    <text evidence="1">The sequence shown here is derived from an EMBL/GenBank/DDBJ whole genome shotgun (WGS) entry which is preliminary data.</text>
</comment>
<protein>
    <submittedName>
        <fullName evidence="1">Uncharacterized protein</fullName>
    </submittedName>
</protein>
<sequence>MAKNFTAEEAQRLAAQWELPHAQRVCPSCGHVGMRVYYHMYHSVNGDRFITYLWCPVCHAFSGSSGPPRGRKVLNDPLASMDPQDLLALDANMEKMLKTLDRLWEQGKLPQERPA</sequence>
<dbReference type="RefSeq" id="WP_345128869.1">
    <property type="nucleotide sequence ID" value="NZ_BAABAT010000011.1"/>
</dbReference>
<organism evidence="1 2">
    <name type="scientific">Dactylosporangium darangshiense</name>
    <dbReference type="NCBI Taxonomy" id="579108"/>
    <lineage>
        <taxon>Bacteria</taxon>
        <taxon>Bacillati</taxon>
        <taxon>Actinomycetota</taxon>
        <taxon>Actinomycetes</taxon>
        <taxon>Micromonosporales</taxon>
        <taxon>Micromonosporaceae</taxon>
        <taxon>Dactylosporangium</taxon>
    </lineage>
</organism>
<accession>A0ABP8DAB4</accession>